<dbReference type="PROSITE" id="PS51186">
    <property type="entry name" value="GNAT"/>
    <property type="match status" value="1"/>
</dbReference>
<dbReference type="Proteomes" id="UP000831787">
    <property type="component" value="Chromosome"/>
</dbReference>
<keyword evidence="2" id="KW-0012">Acyltransferase</keyword>
<evidence type="ECO:0000259" key="1">
    <source>
        <dbReference type="PROSITE" id="PS51186"/>
    </source>
</evidence>
<dbReference type="Gene3D" id="3.40.630.30">
    <property type="match status" value="1"/>
</dbReference>
<protein>
    <submittedName>
        <fullName evidence="2">UDP-4-amino-4, 6-dideoxy-N-acetyl-beta-L-altrosamine N-acetyltransferase</fullName>
        <ecNumber evidence="2">2.3.1.202</ecNumber>
    </submittedName>
</protein>
<dbReference type="SUPFAM" id="SSF55729">
    <property type="entry name" value="Acyl-CoA N-acyltransferases (Nat)"/>
    <property type="match status" value="1"/>
</dbReference>
<dbReference type="EC" id="2.3.1.202" evidence="2"/>
<keyword evidence="3" id="KW-1185">Reference proteome</keyword>
<dbReference type="PANTHER" id="PTHR43415:SF3">
    <property type="entry name" value="GNAT-FAMILY ACETYLTRANSFERASE"/>
    <property type="match status" value="1"/>
</dbReference>
<dbReference type="NCBIfam" id="TIGR03585">
    <property type="entry name" value="PseH"/>
    <property type="match status" value="1"/>
</dbReference>
<dbReference type="GO" id="GO:0016746">
    <property type="term" value="F:acyltransferase activity"/>
    <property type="evidence" value="ECO:0007669"/>
    <property type="project" value="UniProtKB-KW"/>
</dbReference>
<name>A0ABY4EKP9_9BACI</name>
<dbReference type="RefSeq" id="WP_244709817.1">
    <property type="nucleotide sequence ID" value="NZ_CP095073.1"/>
</dbReference>
<dbReference type="EMBL" id="CP095073">
    <property type="protein sequence ID" value="UOQ44117.1"/>
    <property type="molecule type" value="Genomic_DNA"/>
</dbReference>
<dbReference type="InterPro" id="IPR020036">
    <property type="entry name" value="PseH"/>
</dbReference>
<gene>
    <name evidence="2" type="primary">pseH</name>
    <name evidence="2" type="ORF">MUN89_20020</name>
</gene>
<reference evidence="2 3" key="1">
    <citation type="submission" date="2022-04" db="EMBL/GenBank/DDBJ databases">
        <title>Halobacillus sp. isolated from saltern.</title>
        <authorList>
            <person name="Won M."/>
            <person name="Lee C.-M."/>
            <person name="Woen H.-Y."/>
            <person name="Kwon S.-W."/>
        </authorList>
    </citation>
    <scope>NUCLEOTIDE SEQUENCE [LARGE SCALE GENOMIC DNA]</scope>
    <source>
        <strain evidence="2 3">SSBR10-3</strain>
    </source>
</reference>
<dbReference type="PANTHER" id="PTHR43415">
    <property type="entry name" value="SPERMIDINE N(1)-ACETYLTRANSFERASE"/>
    <property type="match status" value="1"/>
</dbReference>
<proteinExistence type="predicted"/>
<feature type="domain" description="N-acetyltransferase" evidence="1">
    <location>
        <begin position="7"/>
        <end position="167"/>
    </location>
</feature>
<evidence type="ECO:0000313" key="3">
    <source>
        <dbReference type="Proteomes" id="UP000831787"/>
    </source>
</evidence>
<accession>A0ABY4EKP9</accession>
<dbReference type="Pfam" id="PF13420">
    <property type="entry name" value="Acetyltransf_4"/>
    <property type="match status" value="1"/>
</dbReference>
<dbReference type="InterPro" id="IPR016181">
    <property type="entry name" value="Acyl_CoA_acyltransferase"/>
</dbReference>
<evidence type="ECO:0000313" key="2">
    <source>
        <dbReference type="EMBL" id="UOQ44117.1"/>
    </source>
</evidence>
<keyword evidence="2" id="KW-0808">Transferase</keyword>
<organism evidence="2 3">
    <name type="scientific">Halobacillus salinarum</name>
    <dbReference type="NCBI Taxonomy" id="2932257"/>
    <lineage>
        <taxon>Bacteria</taxon>
        <taxon>Bacillati</taxon>
        <taxon>Bacillota</taxon>
        <taxon>Bacilli</taxon>
        <taxon>Bacillales</taxon>
        <taxon>Bacillaceae</taxon>
        <taxon>Halobacillus</taxon>
    </lineage>
</organism>
<dbReference type="InterPro" id="IPR000182">
    <property type="entry name" value="GNAT_dom"/>
</dbReference>
<sequence>MAQLIDYELITINETYLSLLLKWRNSDHIRAHMYSDHRITMEEHRNWYSKVQTDDTVMVKVCCYQGCPIGVVNINDINRKHERCYWGFYIGDVNAPKGSGTMMGILALDFIFKELKIRKLCAEVIDFNEKSFHYHKKLGFVPEGRFRNHITKNGNEVDVIPMALFADRWEEAKNNLLSRHSSS</sequence>